<dbReference type="AlphaFoldDB" id="A0A5J4V8K2"/>
<dbReference type="EMBL" id="SNRW01008893">
    <property type="protein sequence ID" value="KAA6378828.1"/>
    <property type="molecule type" value="Genomic_DNA"/>
</dbReference>
<reference evidence="2 3" key="1">
    <citation type="submission" date="2019-03" db="EMBL/GenBank/DDBJ databases">
        <title>Single cell metagenomics reveals metabolic interactions within the superorganism composed of flagellate Streblomastix strix and complex community of Bacteroidetes bacteria on its surface.</title>
        <authorList>
            <person name="Treitli S.C."/>
            <person name="Kolisko M."/>
            <person name="Husnik F."/>
            <person name="Keeling P."/>
            <person name="Hampl V."/>
        </authorList>
    </citation>
    <scope>NUCLEOTIDE SEQUENCE [LARGE SCALE GENOMIC DNA]</scope>
    <source>
        <strain evidence="2">ST1C</strain>
    </source>
</reference>
<dbReference type="InterPro" id="IPR012334">
    <property type="entry name" value="Pectin_lyas_fold"/>
</dbReference>
<evidence type="ECO:0000313" key="3">
    <source>
        <dbReference type="Proteomes" id="UP000324800"/>
    </source>
</evidence>
<feature type="transmembrane region" description="Helical" evidence="1">
    <location>
        <begin position="408"/>
        <end position="435"/>
    </location>
</feature>
<dbReference type="InterPro" id="IPR011050">
    <property type="entry name" value="Pectin_lyase_fold/virulence"/>
</dbReference>
<organism evidence="2 3">
    <name type="scientific">Streblomastix strix</name>
    <dbReference type="NCBI Taxonomy" id="222440"/>
    <lineage>
        <taxon>Eukaryota</taxon>
        <taxon>Metamonada</taxon>
        <taxon>Preaxostyla</taxon>
        <taxon>Oxymonadida</taxon>
        <taxon>Streblomastigidae</taxon>
        <taxon>Streblomastix</taxon>
    </lineage>
</organism>
<sequence length="443" mass="49463">MIITVLFVVSLVLGEHFQPLHFQLAHLHTSTHETFQRPKILQEYSKPDLQTDKTSLYNSINVACQYNVSQTIPDAIKSIADALQKPCNEFEGYEITLIDSEHNEYLNIDKDYPGGKETATIWRSNFQSTAIIFSQQKILTVENIEFQYQIVNDSVSPYSYLISTGNVYSPTSLIVRKCIFQSTQETKRINDLYQIYAAYSSKVEITDSIFNGMNFSQISDNSMLYIANSKESILKNCTFQNSQLNSYSQQVVISANTSDVQISIQDCNFSNNKLLGTAVSTLVVQVFDIHNVEITGNTFSNNINSESAVGALSIVDNSQEKRTSSFIVSNNSFSNNKGLASDGFMQFTNVSGTFTKASMTVILNEIFNGSTTDAGKNTVWYEIQYDEGTLVAYFTIPKAKSGKWYQNIYAIIGLVVGLAILIAAIVVIIIAVIIYKKQNQCTN</sequence>
<accession>A0A5J4V8K2</accession>
<keyword evidence="1" id="KW-0472">Membrane</keyword>
<dbReference type="SUPFAM" id="SSF51126">
    <property type="entry name" value="Pectin lyase-like"/>
    <property type="match status" value="1"/>
</dbReference>
<evidence type="ECO:0000256" key="1">
    <source>
        <dbReference type="SAM" id="Phobius"/>
    </source>
</evidence>
<evidence type="ECO:0000313" key="2">
    <source>
        <dbReference type="EMBL" id="KAA6378828.1"/>
    </source>
</evidence>
<keyword evidence="1" id="KW-1133">Transmembrane helix</keyword>
<protein>
    <recommendedName>
        <fullName evidence="4">Right handed beta helix domain-containing protein</fullName>
    </recommendedName>
</protein>
<evidence type="ECO:0008006" key="4">
    <source>
        <dbReference type="Google" id="ProtNLM"/>
    </source>
</evidence>
<gene>
    <name evidence="2" type="ORF">EZS28_025646</name>
</gene>
<name>A0A5J4V8K2_9EUKA</name>
<keyword evidence="1" id="KW-0812">Transmembrane</keyword>
<dbReference type="Proteomes" id="UP000324800">
    <property type="component" value="Unassembled WGS sequence"/>
</dbReference>
<comment type="caution">
    <text evidence="2">The sequence shown here is derived from an EMBL/GenBank/DDBJ whole genome shotgun (WGS) entry which is preliminary data.</text>
</comment>
<proteinExistence type="predicted"/>
<dbReference type="Gene3D" id="2.160.20.10">
    <property type="entry name" value="Single-stranded right-handed beta-helix, Pectin lyase-like"/>
    <property type="match status" value="1"/>
</dbReference>